<reference evidence="9 10" key="1">
    <citation type="submission" date="2023-05" db="EMBL/GenBank/DDBJ databases">
        <title>Lithophilousrod everest ZFBP1038 complete genpme.</title>
        <authorList>
            <person name="Tian M."/>
        </authorList>
    </citation>
    <scope>NUCLEOTIDE SEQUENCE [LARGE SCALE GENOMIC DNA]</scope>
    <source>
        <strain evidence="9 10">ZFBP1038</strain>
    </source>
</reference>
<dbReference type="CDD" id="cd03411">
    <property type="entry name" value="Ferrochelatase_N"/>
    <property type="match status" value="1"/>
</dbReference>
<feature type="binding site" evidence="7">
    <location>
        <position position="185"/>
    </location>
    <ligand>
        <name>Fe(2+)</name>
        <dbReference type="ChEBI" id="CHEBI:29033"/>
    </ligand>
</feature>
<dbReference type="EC" id="4.99.1.9" evidence="7"/>
<comment type="caution">
    <text evidence="7">Lacks conserved residue(s) required for the propagation of feature annotation.</text>
</comment>
<evidence type="ECO:0000256" key="5">
    <source>
        <dbReference type="ARBA" id="ARBA00023244"/>
    </source>
</evidence>
<feature type="binding site" evidence="7">
    <location>
        <position position="56"/>
    </location>
    <ligand>
        <name>Fe-coproporphyrin III</name>
        <dbReference type="ChEBI" id="CHEBI:68438"/>
    </ligand>
</feature>
<feature type="binding site" evidence="7">
    <location>
        <position position="125"/>
    </location>
    <ligand>
        <name>Fe-coproporphyrin III</name>
        <dbReference type="ChEBI" id="CHEBI:68438"/>
    </ligand>
</feature>
<dbReference type="Proteomes" id="UP001209083">
    <property type="component" value="Chromosome"/>
</dbReference>
<evidence type="ECO:0000256" key="8">
    <source>
        <dbReference type="RuleBase" id="RU004185"/>
    </source>
</evidence>
<keyword evidence="10" id="KW-1185">Reference proteome</keyword>
<accession>A0ABY8QYL0</accession>
<dbReference type="InterPro" id="IPR033659">
    <property type="entry name" value="Ferrochelatase_N"/>
</dbReference>
<protein>
    <recommendedName>
        <fullName evidence="7">Coproporphyrin III ferrochelatase</fullName>
        <ecNumber evidence="7">4.99.1.9</ecNumber>
    </recommendedName>
</protein>
<evidence type="ECO:0000256" key="2">
    <source>
        <dbReference type="ARBA" id="ARBA00023004"/>
    </source>
</evidence>
<keyword evidence="7" id="KW-0479">Metal-binding</keyword>
<dbReference type="RefSeq" id="WP_349640163.1">
    <property type="nucleotide sequence ID" value="NZ_CP090958.1"/>
</dbReference>
<evidence type="ECO:0000256" key="1">
    <source>
        <dbReference type="ARBA" id="ARBA00004744"/>
    </source>
</evidence>
<keyword evidence="7" id="KW-0963">Cytoplasm</keyword>
<dbReference type="HAMAP" id="MF_00323">
    <property type="entry name" value="Ferrochelatase"/>
    <property type="match status" value="1"/>
</dbReference>
<comment type="similarity">
    <text evidence="7 8">Belongs to the ferrochelatase family.</text>
</comment>
<comment type="function">
    <text evidence="7">Involved in coproporphyrin-dependent heme b biosynthesis. Catalyzes the insertion of ferrous iron into coproporphyrin III to form Fe-coproporphyrin III.</text>
</comment>
<keyword evidence="3 7" id="KW-0350">Heme biosynthesis</keyword>
<comment type="catalytic activity">
    <reaction evidence="6">
        <text>Fe-coproporphyrin III + 2 H(+) = coproporphyrin III + Fe(2+)</text>
        <dbReference type="Rhea" id="RHEA:49572"/>
        <dbReference type="ChEBI" id="CHEBI:15378"/>
        <dbReference type="ChEBI" id="CHEBI:29033"/>
        <dbReference type="ChEBI" id="CHEBI:68438"/>
        <dbReference type="ChEBI" id="CHEBI:131725"/>
        <dbReference type="EC" id="4.99.1.9"/>
    </reaction>
    <physiologicalReaction direction="right-to-left" evidence="6">
        <dbReference type="Rhea" id="RHEA:49574"/>
    </physiologicalReaction>
</comment>
<comment type="subcellular location">
    <subcellularLocation>
        <location evidence="7">Cytoplasm</location>
    </subcellularLocation>
</comment>
<comment type="pathway">
    <text evidence="1 7">Porphyrin-containing compound metabolism; protoheme biosynthesis.</text>
</comment>
<keyword evidence="4 7" id="KW-0456">Lyase</keyword>
<dbReference type="Gene3D" id="3.40.50.1400">
    <property type="match status" value="2"/>
</dbReference>
<dbReference type="NCBIfam" id="TIGR00109">
    <property type="entry name" value="hemH"/>
    <property type="match status" value="1"/>
</dbReference>
<dbReference type="SUPFAM" id="SSF53800">
    <property type="entry name" value="Chelatase"/>
    <property type="match status" value="1"/>
</dbReference>
<dbReference type="EMBL" id="CP090958">
    <property type="protein sequence ID" value="WGW13344.1"/>
    <property type="molecule type" value="Genomic_DNA"/>
</dbReference>
<evidence type="ECO:0000256" key="6">
    <source>
        <dbReference type="ARBA" id="ARBA00024536"/>
    </source>
</evidence>
<gene>
    <name evidence="7" type="primary">cpfC</name>
    <name evidence="9" type="ORF">LWF01_06135</name>
</gene>
<dbReference type="NCBIfam" id="NF000689">
    <property type="entry name" value="PRK00035.2-1"/>
    <property type="match status" value="1"/>
</dbReference>
<evidence type="ECO:0000256" key="7">
    <source>
        <dbReference type="HAMAP-Rule" id="MF_00323"/>
    </source>
</evidence>
<evidence type="ECO:0000313" key="10">
    <source>
        <dbReference type="Proteomes" id="UP001209083"/>
    </source>
</evidence>
<proteinExistence type="inferred from homology"/>
<keyword evidence="2 7" id="KW-0408">Iron</keyword>
<dbReference type="PANTHER" id="PTHR11108">
    <property type="entry name" value="FERROCHELATASE"/>
    <property type="match status" value="1"/>
</dbReference>
<name>A0ABY8QYL0_9MICO</name>
<dbReference type="CDD" id="cd00419">
    <property type="entry name" value="Ferrochelatase_C"/>
    <property type="match status" value="1"/>
</dbReference>
<evidence type="ECO:0000313" key="9">
    <source>
        <dbReference type="EMBL" id="WGW13344.1"/>
    </source>
</evidence>
<keyword evidence="5 7" id="KW-0627">Porphyrin biosynthesis</keyword>
<organism evidence="9 10">
    <name type="scientific">Saxibacter everestensis</name>
    <dbReference type="NCBI Taxonomy" id="2909229"/>
    <lineage>
        <taxon>Bacteria</taxon>
        <taxon>Bacillati</taxon>
        <taxon>Actinomycetota</taxon>
        <taxon>Actinomycetes</taxon>
        <taxon>Micrococcales</taxon>
        <taxon>Brevibacteriaceae</taxon>
        <taxon>Saxibacter</taxon>
    </lineage>
</organism>
<feature type="binding site" evidence="7">
    <location>
        <position position="276"/>
    </location>
    <ligand>
        <name>Fe(2+)</name>
        <dbReference type="ChEBI" id="CHEBI:29033"/>
    </ligand>
</feature>
<dbReference type="InterPro" id="IPR033644">
    <property type="entry name" value="Ferrochelatase_C"/>
</dbReference>
<evidence type="ECO:0000256" key="4">
    <source>
        <dbReference type="ARBA" id="ARBA00023239"/>
    </source>
</evidence>
<dbReference type="PANTHER" id="PTHR11108:SF1">
    <property type="entry name" value="FERROCHELATASE, MITOCHONDRIAL"/>
    <property type="match status" value="1"/>
</dbReference>
<evidence type="ECO:0000256" key="3">
    <source>
        <dbReference type="ARBA" id="ARBA00023133"/>
    </source>
</evidence>
<sequence length="366" mass="39985">MTELRPIDAVLLMSFGGPEQPDEVLPFLQNVTRGRGIPDERLVEVGEHYYGFGGKSPINDQNKDLLKLLEAELASREIDVPIYWGNRNWTPYLIDKLREMHAAGHRRILGLTTSAYSSYSSCRQYREDFGMALETLAAEGIDLEIDKIRQYYNHPGFADAQVDSVTRALDELGADDRARLVFVTHSIPDPMQAASARTTPGYLAQHEALAQLVAEQVAERTGVERRWDLVFCSRSGAPGSPWLEPDINDHLEELADAGETSGVVVVPIGFISDHMEVKFDLDTEAKATAAGLGLPFVRAASVSTHPAFISGLCDLVEERAAQLRGETPAMPSVTPLRAEGPGSGACSAGCCLGRVLKPVRPQWAES</sequence>
<dbReference type="Pfam" id="PF00762">
    <property type="entry name" value="Ferrochelatase"/>
    <property type="match status" value="1"/>
</dbReference>
<dbReference type="InterPro" id="IPR001015">
    <property type="entry name" value="Ferrochelatase"/>
</dbReference>